<proteinExistence type="predicted"/>
<organism evidence="2 3">
    <name type="scientific">Geothrix limicola</name>
    <dbReference type="NCBI Taxonomy" id="2927978"/>
    <lineage>
        <taxon>Bacteria</taxon>
        <taxon>Pseudomonadati</taxon>
        <taxon>Acidobacteriota</taxon>
        <taxon>Holophagae</taxon>
        <taxon>Holophagales</taxon>
        <taxon>Holophagaceae</taxon>
        <taxon>Geothrix</taxon>
    </lineage>
</organism>
<evidence type="ECO:0000256" key="1">
    <source>
        <dbReference type="SAM" id="SignalP"/>
    </source>
</evidence>
<sequence>MSAKAALLINALIFAVLTPMPLHSSQVCSSPWSNFKVESGDAVVMGQEGPKGLTKVEIRVFKKTFSLSASDLRQLSGFSANGMRIYSEGGYEETGGEVYYIVFYAEKFGRKADSRTVSVHQNGSVKIEKGLFQ</sequence>
<evidence type="ECO:0000313" key="2">
    <source>
        <dbReference type="EMBL" id="GLH73713.1"/>
    </source>
</evidence>
<reference evidence="2 3" key="1">
    <citation type="journal article" date="2023" name="Antonie Van Leeuwenhoek">
        <title>Mesoterricola silvestris gen. nov., sp. nov., Mesoterricola sediminis sp. nov., Geothrix oryzae sp. nov., Geothrix edaphica sp. nov., Geothrix rubra sp. nov., and Geothrix limicola sp. nov., six novel members of Acidobacteriota isolated from soils.</title>
        <authorList>
            <person name="Itoh H."/>
            <person name="Sugisawa Y."/>
            <person name="Mise K."/>
            <person name="Xu Z."/>
            <person name="Kuniyasu M."/>
            <person name="Ushijima N."/>
            <person name="Kawano K."/>
            <person name="Kobayashi E."/>
            <person name="Shiratori Y."/>
            <person name="Masuda Y."/>
            <person name="Senoo K."/>
        </authorList>
    </citation>
    <scope>NUCLEOTIDE SEQUENCE [LARGE SCALE GENOMIC DNA]</scope>
    <source>
        <strain evidence="2 3">Red804</strain>
    </source>
</reference>
<comment type="caution">
    <text evidence="2">The sequence shown here is derived from an EMBL/GenBank/DDBJ whole genome shotgun (WGS) entry which is preliminary data.</text>
</comment>
<keyword evidence="1" id="KW-0732">Signal</keyword>
<evidence type="ECO:0000313" key="3">
    <source>
        <dbReference type="Proteomes" id="UP001165069"/>
    </source>
</evidence>
<dbReference type="Proteomes" id="UP001165069">
    <property type="component" value="Unassembled WGS sequence"/>
</dbReference>
<name>A0ABQ5QGM7_9BACT</name>
<dbReference type="RefSeq" id="WP_285575214.1">
    <property type="nucleotide sequence ID" value="NZ_BSDE01000004.1"/>
</dbReference>
<feature type="chain" id="PRO_5045867148" evidence="1">
    <location>
        <begin position="25"/>
        <end position="133"/>
    </location>
</feature>
<keyword evidence="3" id="KW-1185">Reference proteome</keyword>
<accession>A0ABQ5QGM7</accession>
<dbReference type="EMBL" id="BSDE01000004">
    <property type="protein sequence ID" value="GLH73713.1"/>
    <property type="molecule type" value="Genomic_DNA"/>
</dbReference>
<feature type="signal peptide" evidence="1">
    <location>
        <begin position="1"/>
        <end position="24"/>
    </location>
</feature>
<gene>
    <name evidence="2" type="ORF">GETHLI_22150</name>
</gene>
<protein>
    <submittedName>
        <fullName evidence="2">Uncharacterized protein</fullName>
    </submittedName>
</protein>